<dbReference type="KEGG" id="hoh:Hoch_2674"/>
<dbReference type="HOGENOM" id="CLU_530773_0_0_7"/>
<protein>
    <submittedName>
        <fullName evidence="2">Uncharacterized protein</fullName>
    </submittedName>
</protein>
<accession>D0LM27</accession>
<evidence type="ECO:0000313" key="3">
    <source>
        <dbReference type="Proteomes" id="UP000001880"/>
    </source>
</evidence>
<sequence length="513" mass="54879">MTPSLSECGPRRACKPALALGVLLMAAGTAGCDPVGPQFQLSLTDSCGQTSMEAFPASCDGVLIAHFYRPDNNFRRRDSVCAPVAFAEARSLAALGAVDLDLAELPLGPTRVEFEVWTGDGLSADNCQASELRHDKILSGSTMVDIGVDTVAEIPLSCEAKIAQINRFAPGCSIEVEVADLDTGYPFRDDFVSEETDAQAAGAGAKDFARRPGLSYGAALKDSLTVHLGYPVADGSDYRFKGWALMEPSTAADGRWVWHTRLPDGNLEKFWGKIAAQQTVCLEVSDNDEADISQISCISTKRNDYLSQFEANYLPSQELDCLLREYPGSPREDGIVLGRAIRTDAESRSTSGAAGIRMLPYPVDDSGENPQQLRSAHALDDGALDDGALDDSAVGDQPSAEDDAAAVPSVSYVDKPNCAIETNREETTDSGYFLSSVPYPVSWQIEEDLPVEVEDAGTEAELSARWGMLLTPLGANESGSAFGTSDSDTQRYRVGGRLRNAINLVRVAVPSPQ</sequence>
<keyword evidence="3" id="KW-1185">Reference proteome</keyword>
<reference evidence="2 3" key="1">
    <citation type="journal article" date="2010" name="Stand. Genomic Sci.">
        <title>Complete genome sequence of Haliangium ochraceum type strain (SMP-2).</title>
        <authorList>
            <consortium name="US DOE Joint Genome Institute (JGI-PGF)"/>
            <person name="Ivanova N."/>
            <person name="Daum C."/>
            <person name="Lang E."/>
            <person name="Abt B."/>
            <person name="Kopitz M."/>
            <person name="Saunders E."/>
            <person name="Lapidus A."/>
            <person name="Lucas S."/>
            <person name="Glavina Del Rio T."/>
            <person name="Nolan M."/>
            <person name="Tice H."/>
            <person name="Copeland A."/>
            <person name="Cheng J.F."/>
            <person name="Chen F."/>
            <person name="Bruce D."/>
            <person name="Goodwin L."/>
            <person name="Pitluck S."/>
            <person name="Mavromatis K."/>
            <person name="Pati A."/>
            <person name="Mikhailova N."/>
            <person name="Chen A."/>
            <person name="Palaniappan K."/>
            <person name="Land M."/>
            <person name="Hauser L."/>
            <person name="Chang Y.J."/>
            <person name="Jeffries C.D."/>
            <person name="Detter J.C."/>
            <person name="Brettin T."/>
            <person name="Rohde M."/>
            <person name="Goker M."/>
            <person name="Bristow J."/>
            <person name="Markowitz V."/>
            <person name="Eisen J.A."/>
            <person name="Hugenholtz P."/>
            <person name="Kyrpides N.C."/>
            <person name="Klenk H.P."/>
        </authorList>
    </citation>
    <scope>NUCLEOTIDE SEQUENCE [LARGE SCALE GENOMIC DNA]</scope>
    <source>
        <strain evidence="3">DSM 14365 / CIP 107738 / JCM 11303 / AJ 13395 / SMP-2</strain>
    </source>
</reference>
<name>D0LM27_HALO1</name>
<dbReference type="EMBL" id="CP001804">
    <property type="protein sequence ID" value="ACY15205.1"/>
    <property type="molecule type" value="Genomic_DNA"/>
</dbReference>
<dbReference type="RefSeq" id="WP_012827813.1">
    <property type="nucleotide sequence ID" value="NC_013440.1"/>
</dbReference>
<evidence type="ECO:0000256" key="1">
    <source>
        <dbReference type="SAM" id="MobiDB-lite"/>
    </source>
</evidence>
<evidence type="ECO:0000313" key="2">
    <source>
        <dbReference type="EMBL" id="ACY15205.1"/>
    </source>
</evidence>
<gene>
    <name evidence="2" type="ordered locus">Hoch_2674</name>
</gene>
<dbReference type="STRING" id="502025.Hoch_2674"/>
<organism evidence="2 3">
    <name type="scientific">Haliangium ochraceum (strain DSM 14365 / JCM 11303 / SMP-2)</name>
    <dbReference type="NCBI Taxonomy" id="502025"/>
    <lineage>
        <taxon>Bacteria</taxon>
        <taxon>Pseudomonadati</taxon>
        <taxon>Myxococcota</taxon>
        <taxon>Polyangia</taxon>
        <taxon>Haliangiales</taxon>
        <taxon>Kofleriaceae</taxon>
        <taxon>Haliangium</taxon>
    </lineage>
</organism>
<dbReference type="AlphaFoldDB" id="D0LM27"/>
<feature type="region of interest" description="Disordered" evidence="1">
    <location>
        <begin position="348"/>
        <end position="406"/>
    </location>
</feature>
<proteinExistence type="predicted"/>
<dbReference type="Proteomes" id="UP000001880">
    <property type="component" value="Chromosome"/>
</dbReference>